<proteinExistence type="predicted"/>
<keyword evidence="2" id="KW-1185">Reference proteome</keyword>
<comment type="caution">
    <text evidence="1">The sequence shown here is derived from an EMBL/GenBank/DDBJ whole genome shotgun (WGS) entry which is preliminary data.</text>
</comment>
<evidence type="ECO:0000313" key="1">
    <source>
        <dbReference type="EMBL" id="KAI0085958.1"/>
    </source>
</evidence>
<protein>
    <submittedName>
        <fullName evidence="1">Uncharacterized protein</fullName>
    </submittedName>
</protein>
<evidence type="ECO:0000313" key="2">
    <source>
        <dbReference type="Proteomes" id="UP001055072"/>
    </source>
</evidence>
<gene>
    <name evidence="1" type="ORF">BDY19DRAFT_387153</name>
</gene>
<dbReference type="Proteomes" id="UP001055072">
    <property type="component" value="Unassembled WGS sequence"/>
</dbReference>
<accession>A0ACB8TVE9</accession>
<organism evidence="1 2">
    <name type="scientific">Irpex rosettiformis</name>
    <dbReference type="NCBI Taxonomy" id="378272"/>
    <lineage>
        <taxon>Eukaryota</taxon>
        <taxon>Fungi</taxon>
        <taxon>Dikarya</taxon>
        <taxon>Basidiomycota</taxon>
        <taxon>Agaricomycotina</taxon>
        <taxon>Agaricomycetes</taxon>
        <taxon>Polyporales</taxon>
        <taxon>Irpicaceae</taxon>
        <taxon>Irpex</taxon>
    </lineage>
</organism>
<dbReference type="EMBL" id="MU274927">
    <property type="protein sequence ID" value="KAI0085958.1"/>
    <property type="molecule type" value="Genomic_DNA"/>
</dbReference>
<name>A0ACB8TVE9_9APHY</name>
<sequence length="162" mass="18174">MSTPTQSHSGSTHRLTTVTGAEILASIKEETVQKAEELAQKNALLLKAAQELLTVRLSLTQLLEQVNSTLFKPVKNGHQSDVRSAPIRSMFMKLLKLEAHEDDIEGYMRRAEHHEEWYWYLVDSTDGCGLTHENAYAMSVAMHADAGIPFDKVTCTYTPWSP</sequence>
<reference evidence="1" key="1">
    <citation type="journal article" date="2021" name="Environ. Microbiol.">
        <title>Gene family expansions and transcriptome signatures uncover fungal adaptations to wood decay.</title>
        <authorList>
            <person name="Hage H."/>
            <person name="Miyauchi S."/>
            <person name="Viragh M."/>
            <person name="Drula E."/>
            <person name="Min B."/>
            <person name="Chaduli D."/>
            <person name="Navarro D."/>
            <person name="Favel A."/>
            <person name="Norest M."/>
            <person name="Lesage-Meessen L."/>
            <person name="Balint B."/>
            <person name="Merenyi Z."/>
            <person name="de Eugenio L."/>
            <person name="Morin E."/>
            <person name="Martinez A.T."/>
            <person name="Baldrian P."/>
            <person name="Stursova M."/>
            <person name="Martinez M.J."/>
            <person name="Novotny C."/>
            <person name="Magnuson J.K."/>
            <person name="Spatafora J.W."/>
            <person name="Maurice S."/>
            <person name="Pangilinan J."/>
            <person name="Andreopoulos W."/>
            <person name="LaButti K."/>
            <person name="Hundley H."/>
            <person name="Na H."/>
            <person name="Kuo A."/>
            <person name="Barry K."/>
            <person name="Lipzen A."/>
            <person name="Henrissat B."/>
            <person name="Riley R."/>
            <person name="Ahrendt S."/>
            <person name="Nagy L.G."/>
            <person name="Grigoriev I.V."/>
            <person name="Martin F."/>
            <person name="Rosso M.N."/>
        </authorList>
    </citation>
    <scope>NUCLEOTIDE SEQUENCE</scope>
    <source>
        <strain evidence="1">CBS 384.51</strain>
    </source>
</reference>